<protein>
    <submittedName>
        <fullName evidence="1">ABCAD protein</fullName>
    </submittedName>
</protein>
<dbReference type="AlphaFoldDB" id="A0A7L3KZP5"/>
<dbReference type="OrthoDB" id="9833608at2759"/>
<evidence type="ECO:0000313" key="1">
    <source>
        <dbReference type="EMBL" id="NXU47134.1"/>
    </source>
</evidence>
<name>A0A7L3KZP5_9CHAR</name>
<feature type="non-terminal residue" evidence="1">
    <location>
        <position position="598"/>
    </location>
</feature>
<accession>A0A7L3KZP5</accession>
<evidence type="ECO:0000313" key="2">
    <source>
        <dbReference type="Proteomes" id="UP000582182"/>
    </source>
</evidence>
<reference evidence="1 2" key="1">
    <citation type="submission" date="2019-09" db="EMBL/GenBank/DDBJ databases">
        <title>Bird 10,000 Genomes (B10K) Project - Family phase.</title>
        <authorList>
            <person name="Zhang G."/>
        </authorList>
    </citation>
    <scope>NUCLEOTIDE SEQUENCE [LARGE SCALE GENOMIC DNA]</scope>
    <source>
        <strain evidence="1">B10K-DU-029-46</strain>
    </source>
</reference>
<comment type="caution">
    <text evidence="1">The sequence shown here is derived from an EMBL/GenBank/DDBJ whole genome shotgun (WGS) entry which is preliminary data.</text>
</comment>
<sequence>LRHVVALVRNVRNSDVELLINQFKQVQGSLNDLLKSIKLLHIESLELGMLTDWWDAFENDLCNWNLTGLRQITQVFKQDEVYDAEEIFHLLLDVISLTERAAHGNITEALTEVYAFILTQEEKLPMFTEEEFSNQVKRFLMLQETLRDTTDEPAGSSACFSASFCWTLTTAVPHSDPAFKLCDFATGNSTFSYDAVIELIKELKVITLADNSSCSMEDFQAGIAHNLTCFFHQIKEWNSVLLKFSELHHVNGSLLRELLDFWDELSSYAVPLQVNNTYSINCSTTLKKQVALQVVETLASVPVTEMEMAKSVLEHLHDLYGGLNGSRHSRTSLLQTLLTNVKKMSSEVSGLLDMEAILSFTSALNGNNNISDTFENIWFPILTSIDNLLVNFNVSHLLAAIEQEFQFLRLATGQSPSVAPDDLMQQFNASSVDAMLKSFEDMQEIFNSFLCDCNNKNYSHIMQALVLLVADENSTSDLLLFVKDILDFLELFQNKSKENDTDVLFVDDLFSSEKLKDTDTADSVLLKNLLHVIADLSVLEEALHINSTELQTVVFTQSLFDNAQSREISSQSQNRTLEIMQGILQVLFQPPLEHDRNR</sequence>
<feature type="non-terminal residue" evidence="1">
    <location>
        <position position="1"/>
    </location>
</feature>
<keyword evidence="2" id="KW-1185">Reference proteome</keyword>
<gene>
    <name evidence="1" type="primary">Abca13_1</name>
    <name evidence="1" type="ORF">TURVEL_R03035</name>
</gene>
<organism evidence="1 2">
    <name type="scientific">Turnix velox</name>
    <name type="common">Little buttonquail</name>
    <dbReference type="NCBI Taxonomy" id="2529409"/>
    <lineage>
        <taxon>Eukaryota</taxon>
        <taxon>Metazoa</taxon>
        <taxon>Chordata</taxon>
        <taxon>Craniata</taxon>
        <taxon>Vertebrata</taxon>
        <taxon>Euteleostomi</taxon>
        <taxon>Archelosauria</taxon>
        <taxon>Archosauria</taxon>
        <taxon>Dinosauria</taxon>
        <taxon>Saurischia</taxon>
        <taxon>Theropoda</taxon>
        <taxon>Coelurosauria</taxon>
        <taxon>Aves</taxon>
        <taxon>Neognathae</taxon>
        <taxon>Neoaves</taxon>
        <taxon>Charadriiformes</taxon>
        <taxon>Turnicidae</taxon>
        <taxon>Turnix</taxon>
    </lineage>
</organism>
<proteinExistence type="predicted"/>
<dbReference type="EMBL" id="VZTY01000323">
    <property type="protein sequence ID" value="NXU47134.1"/>
    <property type="molecule type" value="Genomic_DNA"/>
</dbReference>
<dbReference type="Proteomes" id="UP000582182">
    <property type="component" value="Unassembled WGS sequence"/>
</dbReference>